<dbReference type="InterPro" id="IPR029061">
    <property type="entry name" value="THDP-binding"/>
</dbReference>
<evidence type="ECO:0000256" key="2">
    <source>
        <dbReference type="ARBA" id="ARBA00023002"/>
    </source>
</evidence>
<name>A0A7C1FPA2_9CHLR</name>
<proteinExistence type="predicted"/>
<dbReference type="EMBL" id="DSMG01000199">
    <property type="protein sequence ID" value="HDX33753.1"/>
    <property type="molecule type" value="Genomic_DNA"/>
</dbReference>
<gene>
    <name evidence="5" type="ORF">ENQ20_20070</name>
</gene>
<dbReference type="SUPFAM" id="SSF52518">
    <property type="entry name" value="Thiamin diphosphate-binding fold (THDP-binding)"/>
    <property type="match status" value="1"/>
</dbReference>
<dbReference type="AlphaFoldDB" id="A0A7C1FPA2"/>
<dbReference type="FunFam" id="3.40.50.970:FF:000001">
    <property type="entry name" value="Pyruvate dehydrogenase E1 beta subunit"/>
    <property type="match status" value="1"/>
</dbReference>
<dbReference type="PANTHER" id="PTHR43257">
    <property type="entry name" value="PYRUVATE DEHYDROGENASE E1 COMPONENT BETA SUBUNIT"/>
    <property type="match status" value="1"/>
</dbReference>
<accession>A0A7C1FPA2</accession>
<dbReference type="Gene3D" id="3.40.50.970">
    <property type="match status" value="1"/>
</dbReference>
<dbReference type="NCBIfam" id="NF006667">
    <property type="entry name" value="PRK09212.1"/>
    <property type="match status" value="1"/>
</dbReference>
<dbReference type="SMART" id="SM00861">
    <property type="entry name" value="Transket_pyr"/>
    <property type="match status" value="1"/>
</dbReference>
<dbReference type="Pfam" id="PF02780">
    <property type="entry name" value="Transketolase_C"/>
    <property type="match status" value="1"/>
</dbReference>
<sequence length="324" mass="35069">MRTRTFVQALNEALDLAMERDPNVYLIGEDIGEMGGDFGVTRGLWAKYGEARVRDTPLSEAAIIGTAVGSSMLGFRPVAEIMFADFLGECYDQIVNNAAKMHYMFDGQFKAPIVIRTACGGGFGGGPHHSQSVEGWFLNVPGIVIVAPSTPADAKGLLLASIENDNPVLFLEHKALYRIKGEVPEGYYTTPLRQAAVVREGEDVTVVATMKMVHEALAAAAELEAEGISVEVIDLRTIRPYDEETILASVRKTGRAVVANEAPKIGGLASELSALISEACFYDLKAPVVRVAGRDAPIPFSLVLEKYILPDKEKVIEGIRKVME</sequence>
<dbReference type="InterPro" id="IPR009014">
    <property type="entry name" value="Transketo_C/PFOR_II"/>
</dbReference>
<comment type="caution">
    <text evidence="5">The sequence shown here is derived from an EMBL/GenBank/DDBJ whole genome shotgun (WGS) entry which is preliminary data.</text>
</comment>
<dbReference type="GO" id="GO:0016491">
    <property type="term" value="F:oxidoreductase activity"/>
    <property type="evidence" value="ECO:0007669"/>
    <property type="project" value="UniProtKB-KW"/>
</dbReference>
<dbReference type="PANTHER" id="PTHR43257:SF2">
    <property type="entry name" value="PYRUVATE DEHYDROGENASE E1 COMPONENT SUBUNIT BETA"/>
    <property type="match status" value="1"/>
</dbReference>
<dbReference type="CDD" id="cd07036">
    <property type="entry name" value="TPP_PYR_E1-PDHc-beta_like"/>
    <property type="match status" value="1"/>
</dbReference>
<dbReference type="FunFam" id="3.40.50.920:FF:000001">
    <property type="entry name" value="Pyruvate dehydrogenase E1 beta subunit"/>
    <property type="match status" value="1"/>
</dbReference>
<keyword evidence="2" id="KW-0560">Oxidoreductase</keyword>
<dbReference type="Gene3D" id="3.40.50.920">
    <property type="match status" value="1"/>
</dbReference>
<evidence type="ECO:0000259" key="4">
    <source>
        <dbReference type="SMART" id="SM00861"/>
    </source>
</evidence>
<keyword evidence="3" id="KW-0786">Thiamine pyrophosphate</keyword>
<comment type="cofactor">
    <cofactor evidence="1">
        <name>thiamine diphosphate</name>
        <dbReference type="ChEBI" id="CHEBI:58937"/>
    </cofactor>
</comment>
<organism evidence="5">
    <name type="scientific">Caldilinea aerophila</name>
    <dbReference type="NCBI Taxonomy" id="133453"/>
    <lineage>
        <taxon>Bacteria</taxon>
        <taxon>Bacillati</taxon>
        <taxon>Chloroflexota</taxon>
        <taxon>Caldilineae</taxon>
        <taxon>Caldilineales</taxon>
        <taxon>Caldilineaceae</taxon>
        <taxon>Caldilinea</taxon>
    </lineage>
</organism>
<evidence type="ECO:0000256" key="3">
    <source>
        <dbReference type="ARBA" id="ARBA00023052"/>
    </source>
</evidence>
<reference evidence="5" key="1">
    <citation type="journal article" date="2020" name="mSystems">
        <title>Genome- and Community-Level Interaction Insights into Carbon Utilization and Element Cycling Functions of Hydrothermarchaeota in Hydrothermal Sediment.</title>
        <authorList>
            <person name="Zhou Z."/>
            <person name="Liu Y."/>
            <person name="Xu W."/>
            <person name="Pan J."/>
            <person name="Luo Z.H."/>
            <person name="Li M."/>
        </authorList>
    </citation>
    <scope>NUCLEOTIDE SEQUENCE [LARGE SCALE GENOMIC DNA]</scope>
    <source>
        <strain evidence="5">SpSt-289</strain>
    </source>
</reference>
<dbReference type="Pfam" id="PF02779">
    <property type="entry name" value="Transket_pyr"/>
    <property type="match status" value="1"/>
</dbReference>
<dbReference type="InterPro" id="IPR033248">
    <property type="entry name" value="Transketolase_C"/>
</dbReference>
<dbReference type="SUPFAM" id="SSF52922">
    <property type="entry name" value="TK C-terminal domain-like"/>
    <property type="match status" value="1"/>
</dbReference>
<protein>
    <submittedName>
        <fullName evidence="5">Alpha-ketoacid dehydrogenase subunit beta</fullName>
    </submittedName>
</protein>
<evidence type="ECO:0000313" key="5">
    <source>
        <dbReference type="EMBL" id="HDX33753.1"/>
    </source>
</evidence>
<feature type="domain" description="Transketolase-like pyrimidine-binding" evidence="4">
    <location>
        <begin position="4"/>
        <end position="179"/>
    </location>
</feature>
<evidence type="ECO:0000256" key="1">
    <source>
        <dbReference type="ARBA" id="ARBA00001964"/>
    </source>
</evidence>
<dbReference type="InterPro" id="IPR005475">
    <property type="entry name" value="Transketolase-like_Pyr-bd"/>
</dbReference>